<evidence type="ECO:0000313" key="2">
    <source>
        <dbReference type="EMBL" id="MCW1883958.1"/>
    </source>
</evidence>
<proteinExistence type="inferred from homology"/>
<name>A0ABT3FK50_9BACT</name>
<comment type="caution">
    <text evidence="2">The sequence shown here is derived from an EMBL/GenBank/DDBJ whole genome shotgun (WGS) entry which is preliminary data.</text>
</comment>
<keyword evidence="3" id="KW-1185">Reference proteome</keyword>
<dbReference type="Proteomes" id="UP001207930">
    <property type="component" value="Unassembled WGS sequence"/>
</dbReference>
<dbReference type="SUPFAM" id="SSF143120">
    <property type="entry name" value="YefM-like"/>
    <property type="match status" value="1"/>
</dbReference>
<dbReference type="EMBL" id="JAPDDS010000002">
    <property type="protein sequence ID" value="MCW1883958.1"/>
    <property type="molecule type" value="Genomic_DNA"/>
</dbReference>
<reference evidence="2 3" key="1">
    <citation type="submission" date="2022-10" db="EMBL/GenBank/DDBJ databases">
        <title>Luteolibacter flavescens strain MCCC 1K03193, whole genome shotgun sequencing project.</title>
        <authorList>
            <person name="Zhao G."/>
            <person name="Shen L."/>
        </authorList>
    </citation>
    <scope>NUCLEOTIDE SEQUENCE [LARGE SCALE GENOMIC DNA]</scope>
    <source>
        <strain evidence="2 3">MCCC 1K03193</strain>
    </source>
</reference>
<dbReference type="NCBIfam" id="TIGR01552">
    <property type="entry name" value="phd_fam"/>
    <property type="match status" value="1"/>
</dbReference>
<dbReference type="Gene3D" id="3.40.1620.10">
    <property type="entry name" value="YefM-like domain"/>
    <property type="match status" value="1"/>
</dbReference>
<dbReference type="InterPro" id="IPR036165">
    <property type="entry name" value="YefM-like_sf"/>
</dbReference>
<sequence>MSDSVNLTGLKTRLCNIIRRVETGEELMICRRDVPVARLIPLEGQASASGKLSEVRGWLDDDDDFPDVVEARRYRGEKAPVI</sequence>
<protein>
    <submittedName>
        <fullName evidence="2">Type II toxin-antitoxin system prevent-host-death family antitoxin</fullName>
    </submittedName>
</protein>
<organism evidence="2 3">
    <name type="scientific">Luteolibacter flavescens</name>
    <dbReference type="NCBI Taxonomy" id="1859460"/>
    <lineage>
        <taxon>Bacteria</taxon>
        <taxon>Pseudomonadati</taxon>
        <taxon>Verrucomicrobiota</taxon>
        <taxon>Verrucomicrobiia</taxon>
        <taxon>Verrucomicrobiales</taxon>
        <taxon>Verrucomicrobiaceae</taxon>
        <taxon>Luteolibacter</taxon>
    </lineage>
</organism>
<accession>A0ABT3FK50</accession>
<dbReference type="RefSeq" id="WP_264499918.1">
    <property type="nucleotide sequence ID" value="NZ_JAPDDS010000002.1"/>
</dbReference>
<gene>
    <name evidence="2" type="ORF">OKA04_04410</name>
</gene>
<evidence type="ECO:0000256" key="1">
    <source>
        <dbReference type="ARBA" id="ARBA00009981"/>
    </source>
</evidence>
<evidence type="ECO:0000313" key="3">
    <source>
        <dbReference type="Proteomes" id="UP001207930"/>
    </source>
</evidence>
<comment type="similarity">
    <text evidence="1">Belongs to the phD/YefM antitoxin family.</text>
</comment>